<sequence>LKSQLIQVFTQYDSTKLFKNATEYTTEGFNNLFTCYNISIERLKIIHSQEITKEIPYTTKGRRQKNVRTNMISQQIKTEKHRKEIEKLTRSLHKKLIELNELSAEETSRVLVEICTLSDTKPENWDLKRI</sequence>
<comment type="caution">
    <text evidence="1">The sequence shown here is derived from an EMBL/GenBank/DDBJ whole genome shotgun (WGS) entry which is preliminary data.</text>
</comment>
<organism evidence="1 2">
    <name type="scientific">Gigaspora margarita</name>
    <dbReference type="NCBI Taxonomy" id="4874"/>
    <lineage>
        <taxon>Eukaryota</taxon>
        <taxon>Fungi</taxon>
        <taxon>Fungi incertae sedis</taxon>
        <taxon>Mucoromycota</taxon>
        <taxon>Glomeromycotina</taxon>
        <taxon>Glomeromycetes</taxon>
        <taxon>Diversisporales</taxon>
        <taxon>Gigasporaceae</taxon>
        <taxon>Gigaspora</taxon>
    </lineage>
</organism>
<dbReference type="Proteomes" id="UP000789901">
    <property type="component" value="Unassembled WGS sequence"/>
</dbReference>
<name>A0ABN7VK49_GIGMA</name>
<protein>
    <submittedName>
        <fullName evidence="1">37045_t:CDS:1</fullName>
    </submittedName>
</protein>
<proteinExistence type="predicted"/>
<dbReference type="EMBL" id="CAJVQB010016413">
    <property type="protein sequence ID" value="CAG8779771.1"/>
    <property type="molecule type" value="Genomic_DNA"/>
</dbReference>
<gene>
    <name evidence="1" type="ORF">GMARGA_LOCUS19561</name>
</gene>
<reference evidence="1 2" key="1">
    <citation type="submission" date="2021-06" db="EMBL/GenBank/DDBJ databases">
        <authorList>
            <person name="Kallberg Y."/>
            <person name="Tangrot J."/>
            <person name="Rosling A."/>
        </authorList>
    </citation>
    <scope>NUCLEOTIDE SEQUENCE [LARGE SCALE GENOMIC DNA]</scope>
    <source>
        <strain evidence="1 2">120-4 pot B 10/14</strain>
    </source>
</reference>
<feature type="non-terminal residue" evidence="1">
    <location>
        <position position="1"/>
    </location>
</feature>
<accession>A0ABN7VK49</accession>
<evidence type="ECO:0000313" key="1">
    <source>
        <dbReference type="EMBL" id="CAG8779771.1"/>
    </source>
</evidence>
<evidence type="ECO:0000313" key="2">
    <source>
        <dbReference type="Proteomes" id="UP000789901"/>
    </source>
</evidence>
<keyword evidence="2" id="KW-1185">Reference proteome</keyword>